<keyword evidence="3" id="KW-1185">Reference proteome</keyword>
<dbReference type="Proteomes" id="UP001175271">
    <property type="component" value="Unassembled WGS sequence"/>
</dbReference>
<name>A0AA39LJL9_9BILA</name>
<organism evidence="2 3">
    <name type="scientific">Steinernema hermaphroditum</name>
    <dbReference type="NCBI Taxonomy" id="289476"/>
    <lineage>
        <taxon>Eukaryota</taxon>
        <taxon>Metazoa</taxon>
        <taxon>Ecdysozoa</taxon>
        <taxon>Nematoda</taxon>
        <taxon>Chromadorea</taxon>
        <taxon>Rhabditida</taxon>
        <taxon>Tylenchina</taxon>
        <taxon>Panagrolaimomorpha</taxon>
        <taxon>Strongyloidoidea</taxon>
        <taxon>Steinernematidae</taxon>
        <taxon>Steinernema</taxon>
    </lineage>
</organism>
<proteinExistence type="predicted"/>
<sequence>MAPKAVLPNRPLSDVDFSPRSLCKTRNDESLREIHAKNGAFDWMRGAQSDYRRSDADEDSIGNNWRSTGTNCKNPASEYRY</sequence>
<accession>A0AA39LJL9</accession>
<evidence type="ECO:0000313" key="3">
    <source>
        <dbReference type="Proteomes" id="UP001175271"/>
    </source>
</evidence>
<reference evidence="2" key="1">
    <citation type="submission" date="2023-06" db="EMBL/GenBank/DDBJ databases">
        <title>Genomic analysis of the entomopathogenic nematode Steinernema hermaphroditum.</title>
        <authorList>
            <person name="Schwarz E.M."/>
            <person name="Heppert J.K."/>
            <person name="Baniya A."/>
            <person name="Schwartz H.T."/>
            <person name="Tan C.-H."/>
            <person name="Antoshechkin I."/>
            <person name="Sternberg P.W."/>
            <person name="Goodrich-Blair H."/>
            <person name="Dillman A.R."/>
        </authorList>
    </citation>
    <scope>NUCLEOTIDE SEQUENCE</scope>
    <source>
        <strain evidence="2">PS9179</strain>
        <tissue evidence="2">Whole animal</tissue>
    </source>
</reference>
<evidence type="ECO:0000256" key="1">
    <source>
        <dbReference type="SAM" id="MobiDB-lite"/>
    </source>
</evidence>
<dbReference type="AlphaFoldDB" id="A0AA39LJL9"/>
<comment type="caution">
    <text evidence="2">The sequence shown here is derived from an EMBL/GenBank/DDBJ whole genome shotgun (WGS) entry which is preliminary data.</text>
</comment>
<protein>
    <submittedName>
        <fullName evidence="2">Uncharacterized protein</fullName>
    </submittedName>
</protein>
<dbReference type="EMBL" id="JAUCMV010000005">
    <property type="protein sequence ID" value="KAK0400156.1"/>
    <property type="molecule type" value="Genomic_DNA"/>
</dbReference>
<evidence type="ECO:0000313" key="2">
    <source>
        <dbReference type="EMBL" id="KAK0400156.1"/>
    </source>
</evidence>
<feature type="compositionally biased region" description="Polar residues" evidence="1">
    <location>
        <begin position="61"/>
        <end position="74"/>
    </location>
</feature>
<gene>
    <name evidence="2" type="ORF">QR680_003380</name>
</gene>
<feature type="region of interest" description="Disordered" evidence="1">
    <location>
        <begin position="54"/>
        <end position="81"/>
    </location>
</feature>